<comment type="caution">
    <text evidence="5">The sequence shown here is derived from an EMBL/GenBank/DDBJ whole genome shotgun (WGS) entry which is preliminary data.</text>
</comment>
<dbReference type="RefSeq" id="WP_161051027.1">
    <property type="nucleotide sequence ID" value="NZ_WWCR01000018.1"/>
</dbReference>
<name>A0A7X4KIW9_9BURK</name>
<evidence type="ECO:0000313" key="6">
    <source>
        <dbReference type="Proteomes" id="UP000469734"/>
    </source>
</evidence>
<dbReference type="SUPFAM" id="SSF46785">
    <property type="entry name" value="Winged helix' DNA-binding domain"/>
    <property type="match status" value="1"/>
</dbReference>
<keyword evidence="1" id="KW-0805">Transcription regulation</keyword>
<dbReference type="Pfam" id="PF13545">
    <property type="entry name" value="HTH_Crp_2"/>
    <property type="match status" value="1"/>
</dbReference>
<dbReference type="CDD" id="cd00038">
    <property type="entry name" value="CAP_ED"/>
    <property type="match status" value="1"/>
</dbReference>
<evidence type="ECO:0000259" key="4">
    <source>
        <dbReference type="PROSITE" id="PS51063"/>
    </source>
</evidence>
<dbReference type="Gene3D" id="1.10.10.10">
    <property type="entry name" value="Winged helix-like DNA-binding domain superfamily/Winged helix DNA-binding domain"/>
    <property type="match status" value="1"/>
</dbReference>
<dbReference type="PRINTS" id="PR00034">
    <property type="entry name" value="HTHCRP"/>
</dbReference>
<dbReference type="CDD" id="cd00092">
    <property type="entry name" value="HTH_CRP"/>
    <property type="match status" value="1"/>
</dbReference>
<dbReference type="GO" id="GO:0003677">
    <property type="term" value="F:DNA binding"/>
    <property type="evidence" value="ECO:0007669"/>
    <property type="project" value="UniProtKB-KW"/>
</dbReference>
<evidence type="ECO:0000256" key="2">
    <source>
        <dbReference type="ARBA" id="ARBA00023125"/>
    </source>
</evidence>
<dbReference type="Pfam" id="PF00027">
    <property type="entry name" value="cNMP_binding"/>
    <property type="match status" value="1"/>
</dbReference>
<dbReference type="PANTHER" id="PTHR24567">
    <property type="entry name" value="CRP FAMILY TRANSCRIPTIONAL REGULATORY PROTEIN"/>
    <property type="match status" value="1"/>
</dbReference>
<dbReference type="InterPro" id="IPR018490">
    <property type="entry name" value="cNMP-bd_dom_sf"/>
</dbReference>
<dbReference type="InterPro" id="IPR014710">
    <property type="entry name" value="RmlC-like_jellyroll"/>
</dbReference>
<keyword evidence="3" id="KW-0804">Transcription</keyword>
<dbReference type="PROSITE" id="PS51063">
    <property type="entry name" value="HTH_CRP_2"/>
    <property type="match status" value="1"/>
</dbReference>
<protein>
    <submittedName>
        <fullName evidence="5">Helix-turn-helix domain-containing protein</fullName>
    </submittedName>
</protein>
<dbReference type="GO" id="GO:0003700">
    <property type="term" value="F:DNA-binding transcription factor activity"/>
    <property type="evidence" value="ECO:0007669"/>
    <property type="project" value="TreeGrafter"/>
</dbReference>
<dbReference type="PANTHER" id="PTHR24567:SF75">
    <property type="entry name" value="FUMARATE AND NITRATE REDUCTION REGULATORY PROTEIN"/>
    <property type="match status" value="1"/>
</dbReference>
<dbReference type="SUPFAM" id="SSF51206">
    <property type="entry name" value="cAMP-binding domain-like"/>
    <property type="match status" value="1"/>
</dbReference>
<keyword evidence="2" id="KW-0238">DNA-binding</keyword>
<dbReference type="InterPro" id="IPR036388">
    <property type="entry name" value="WH-like_DNA-bd_sf"/>
</dbReference>
<dbReference type="InterPro" id="IPR036390">
    <property type="entry name" value="WH_DNA-bd_sf"/>
</dbReference>
<reference evidence="5 6" key="1">
    <citation type="submission" date="2019-12" db="EMBL/GenBank/DDBJ databases">
        <title>Novel species isolated from a subtropical stream in China.</title>
        <authorList>
            <person name="Lu H."/>
        </authorList>
    </citation>
    <scope>NUCLEOTIDE SEQUENCE [LARGE SCALE GENOMIC DNA]</scope>
    <source>
        <strain evidence="5 6">FT134W</strain>
    </source>
</reference>
<proteinExistence type="predicted"/>
<dbReference type="SMART" id="SM00419">
    <property type="entry name" value="HTH_CRP"/>
    <property type="match status" value="1"/>
</dbReference>
<dbReference type="Proteomes" id="UP000469734">
    <property type="component" value="Unassembled WGS sequence"/>
</dbReference>
<sequence>MTQGGRAALQNALLRLPQAVPSCLDCPARSRCLPADLDDRDCGAIDQLVARRFLLARGEHLYWMDQDAGRRIYTIRSGYFKLYQLSKDGSQRVAGFRAAGDVLGLDAIDSRRHSCGAVALTDAVLCEFSYPRLAGAELATENMAAILERRMSAALLCEQRAAVLLRAGKAERKLVRFLLAQLAACVVPAGRPSTLHLPMTREDLGAYLGVMAETVSRALTHLERAGIVALDGRQLRIDDPAALRALAGARPD</sequence>
<dbReference type="GO" id="GO:0005829">
    <property type="term" value="C:cytosol"/>
    <property type="evidence" value="ECO:0007669"/>
    <property type="project" value="TreeGrafter"/>
</dbReference>
<dbReference type="Gene3D" id="2.60.120.10">
    <property type="entry name" value="Jelly Rolls"/>
    <property type="match status" value="1"/>
</dbReference>
<dbReference type="InterPro" id="IPR000595">
    <property type="entry name" value="cNMP-bd_dom"/>
</dbReference>
<evidence type="ECO:0000256" key="3">
    <source>
        <dbReference type="ARBA" id="ARBA00023163"/>
    </source>
</evidence>
<evidence type="ECO:0000256" key="1">
    <source>
        <dbReference type="ARBA" id="ARBA00023015"/>
    </source>
</evidence>
<gene>
    <name evidence="5" type="ORF">GTP56_17455</name>
</gene>
<dbReference type="EMBL" id="WWCR01000018">
    <property type="protein sequence ID" value="MYM73973.1"/>
    <property type="molecule type" value="Genomic_DNA"/>
</dbReference>
<accession>A0A7X4KIW9</accession>
<feature type="domain" description="HTH crp-type" evidence="4">
    <location>
        <begin position="168"/>
        <end position="241"/>
    </location>
</feature>
<dbReference type="InterPro" id="IPR012318">
    <property type="entry name" value="HTH_CRP"/>
</dbReference>
<dbReference type="AlphaFoldDB" id="A0A7X4KIW9"/>
<evidence type="ECO:0000313" key="5">
    <source>
        <dbReference type="EMBL" id="MYM73973.1"/>
    </source>
</evidence>
<dbReference type="InterPro" id="IPR050397">
    <property type="entry name" value="Env_Response_Regulators"/>
</dbReference>
<organism evidence="5 6">
    <name type="scientific">Duganella margarita</name>
    <dbReference type="NCBI Taxonomy" id="2692170"/>
    <lineage>
        <taxon>Bacteria</taxon>
        <taxon>Pseudomonadati</taxon>
        <taxon>Pseudomonadota</taxon>
        <taxon>Betaproteobacteria</taxon>
        <taxon>Burkholderiales</taxon>
        <taxon>Oxalobacteraceae</taxon>
        <taxon>Telluria group</taxon>
        <taxon>Duganella</taxon>
    </lineage>
</organism>